<name>A0A0F3GV55_9BACT</name>
<reference evidence="1 2" key="1">
    <citation type="submission" date="2015-02" db="EMBL/GenBank/DDBJ databases">
        <title>Single-cell genomics of uncultivated deep-branching MTB reveals a conserved set of magnetosome genes.</title>
        <authorList>
            <person name="Kolinko S."/>
            <person name="Richter M."/>
            <person name="Glockner F.O."/>
            <person name="Brachmann A."/>
            <person name="Schuler D."/>
        </authorList>
    </citation>
    <scope>NUCLEOTIDE SEQUENCE [LARGE SCALE GENOMIC DNA]</scope>
    <source>
        <strain evidence="1">TM-1</strain>
    </source>
</reference>
<evidence type="ECO:0000313" key="2">
    <source>
        <dbReference type="Proteomes" id="UP000033423"/>
    </source>
</evidence>
<gene>
    <name evidence="1" type="ORF">MBAV_002041</name>
</gene>
<sequence length="135" mass="14853">MREPPATLLPDGFLPPKSVLTMHLNPCLQPFREPPALSKNNQLPLSLSLTTQNSQLSDTLSITCRMSSAISGFSLGRYCLTVSHMTLMFIPKYSWIILFLMPFISDQGIFGALSLTDLGMCFEASPIISIVRTTA</sequence>
<dbReference type="AlphaFoldDB" id="A0A0F3GV55"/>
<organism evidence="1 2">
    <name type="scientific">Candidatus Magnetobacterium bavaricum</name>
    <dbReference type="NCBI Taxonomy" id="29290"/>
    <lineage>
        <taxon>Bacteria</taxon>
        <taxon>Pseudomonadati</taxon>
        <taxon>Nitrospirota</taxon>
        <taxon>Thermodesulfovibrionia</taxon>
        <taxon>Thermodesulfovibrionales</taxon>
        <taxon>Candidatus Magnetobacteriaceae</taxon>
        <taxon>Candidatus Magnetobacterium</taxon>
    </lineage>
</organism>
<dbReference type="Proteomes" id="UP000033423">
    <property type="component" value="Unassembled WGS sequence"/>
</dbReference>
<dbReference type="EMBL" id="LACI01000866">
    <property type="protein sequence ID" value="KJU85766.1"/>
    <property type="molecule type" value="Genomic_DNA"/>
</dbReference>
<protein>
    <submittedName>
        <fullName evidence="1">Uncharacterized protein</fullName>
    </submittedName>
</protein>
<keyword evidence="2" id="KW-1185">Reference proteome</keyword>
<accession>A0A0F3GV55</accession>
<evidence type="ECO:0000313" key="1">
    <source>
        <dbReference type="EMBL" id="KJU85766.1"/>
    </source>
</evidence>
<proteinExistence type="predicted"/>
<comment type="caution">
    <text evidence="1">The sequence shown here is derived from an EMBL/GenBank/DDBJ whole genome shotgun (WGS) entry which is preliminary data.</text>
</comment>